<dbReference type="AlphaFoldDB" id="A0A077B0U9"/>
<reference evidence="2 3" key="1">
    <citation type="submission" date="2014-07" db="EMBL/GenBank/DDBJ databases">
        <title>Comparative genomic insights into amoeba endosymbionts belonging to the families of Holosporaceae and Candidatus Midichloriaceae within Rickettsiales.</title>
        <authorList>
            <person name="Wang Z."/>
            <person name="Wu M."/>
        </authorList>
    </citation>
    <scope>NUCLEOTIDE SEQUENCE [LARGE SCALE GENOMIC DNA]</scope>
    <source>
        <strain evidence="2">PRA3</strain>
    </source>
</reference>
<feature type="region of interest" description="Disordered" evidence="1">
    <location>
        <begin position="392"/>
        <end position="416"/>
    </location>
</feature>
<dbReference type="EMBL" id="CP008941">
    <property type="protein sequence ID" value="AIK96560.1"/>
    <property type="molecule type" value="Genomic_DNA"/>
</dbReference>
<sequence>MTIKKLRQFFWEVCFYLCAFILFTEALEDIKFVDIDQFKFATTQKSGLRICVFNLKAQQYETINYYNLPATKDRKPEGELLKDFEGLRVAYNGDVILSSPLKGMVIRTNGRIQTEQEDFRIHVDDQERNIAYPGLPPFSANKLKTHLNEQFGKGPHRQTSFNITTCTLPSGTSTTVTLDNISSDERENKVERGIIGELATRMTLFCCGFYEKIPSQDKCNQGIDGVYFQQDGKEGEVEALFLTESKCQNASRSPLKIMTTQLTEKILYENIGRLDPVYKERVLNFIESFPKKVYKGTHRILKSGKSQWLVQPLDTKAFKAQGLGVFSPEKEKKVFIANIASKFNSPEELLRVVFEYYELESEEEKLVVFQRALSCSPEHLLLLMEACKQQEQKPEEQRSRRNQAAEQKTPGNQTPVEESILEKQILHEAQKKPVARRISFSLPDIHVKEEVKVEYSRENLSTLLTYIKNGFKRAALKEINAGLKRVDPNTVLLGPSELAMLSNYTHYSDYNKKRDRKPLWDLLLQAFPDQYQQTIADGLYNVNPSS</sequence>
<dbReference type="OrthoDB" id="9817881at2"/>
<dbReference type="HOGENOM" id="CLU_498470_0_0_5"/>
<accession>A0A077B0U9</accession>
<evidence type="ECO:0000313" key="3">
    <source>
        <dbReference type="Proteomes" id="UP000028926"/>
    </source>
</evidence>
<dbReference type="KEGG" id="paca:ID47_07165"/>
<dbReference type="Proteomes" id="UP000028926">
    <property type="component" value="Chromosome"/>
</dbReference>
<name>A0A077B0U9_9PROT</name>
<keyword evidence="3" id="KW-1185">Reference proteome</keyword>
<dbReference type="eggNOG" id="ENOG5031389">
    <property type="taxonomic scope" value="Bacteria"/>
</dbReference>
<evidence type="ECO:0000313" key="2">
    <source>
        <dbReference type="EMBL" id="AIK96560.1"/>
    </source>
</evidence>
<dbReference type="RefSeq" id="WP_038465085.1">
    <property type="nucleotide sequence ID" value="NZ_CP008941.1"/>
</dbReference>
<organism evidence="2 3">
    <name type="scientific">Candidatus Odyssella acanthamoebae</name>
    <dbReference type="NCBI Taxonomy" id="91604"/>
    <lineage>
        <taxon>Bacteria</taxon>
        <taxon>Pseudomonadati</taxon>
        <taxon>Pseudomonadota</taxon>
        <taxon>Alphaproteobacteria</taxon>
        <taxon>Holosporales</taxon>
        <taxon>Candidatus Paracaedibacteraceae</taxon>
        <taxon>Candidatus Odyssella</taxon>
    </lineage>
</organism>
<evidence type="ECO:0000256" key="1">
    <source>
        <dbReference type="SAM" id="MobiDB-lite"/>
    </source>
</evidence>
<proteinExistence type="predicted"/>
<feature type="compositionally biased region" description="Polar residues" evidence="1">
    <location>
        <begin position="402"/>
        <end position="416"/>
    </location>
</feature>
<protein>
    <submittedName>
        <fullName evidence="2">Uncharacterized protein</fullName>
    </submittedName>
</protein>
<gene>
    <name evidence="2" type="ORF">ID47_07165</name>
</gene>